<dbReference type="RefSeq" id="WP_347703787.1">
    <property type="nucleotide sequence ID" value="NZ_JBDPZD010000001.1"/>
</dbReference>
<dbReference type="SUPFAM" id="SSF51445">
    <property type="entry name" value="(Trans)glycosidases"/>
    <property type="match status" value="1"/>
</dbReference>
<dbReference type="Pfam" id="PF14509">
    <property type="entry name" value="GH97_C"/>
    <property type="match status" value="1"/>
</dbReference>
<reference evidence="7 8" key="1">
    <citation type="submission" date="2024-05" db="EMBL/GenBank/DDBJ databases">
        <title>Roseateles sp. DJS-2-20 16S ribosomal RNA gene Genome sequencing and assembly.</title>
        <authorList>
            <person name="Woo H."/>
        </authorList>
    </citation>
    <scope>NUCLEOTIDE SEQUENCE [LARGE SCALE GENOMIC DNA]</scope>
    <source>
        <strain evidence="7 8">DJS-2-20</strain>
    </source>
</reference>
<feature type="domain" description="Glycosyl-hydrolase 97 C-terminal oligomerisation" evidence="6">
    <location>
        <begin position="552"/>
        <end position="643"/>
    </location>
</feature>
<dbReference type="GO" id="GO:0016787">
    <property type="term" value="F:hydrolase activity"/>
    <property type="evidence" value="ECO:0007669"/>
    <property type="project" value="UniProtKB-KW"/>
</dbReference>
<evidence type="ECO:0000313" key="8">
    <source>
        <dbReference type="Proteomes" id="UP001495147"/>
    </source>
</evidence>
<keyword evidence="3" id="KW-0732">Signal</keyword>
<dbReference type="InterPro" id="IPR014718">
    <property type="entry name" value="GH-type_carb-bd"/>
</dbReference>
<evidence type="ECO:0000256" key="2">
    <source>
        <dbReference type="ARBA" id="ARBA00023295"/>
    </source>
</evidence>
<dbReference type="InterPro" id="IPR013780">
    <property type="entry name" value="Glyco_hydro_b"/>
</dbReference>
<dbReference type="EMBL" id="JBDPZD010000001">
    <property type="protein sequence ID" value="MEO3690973.1"/>
    <property type="molecule type" value="Genomic_DNA"/>
</dbReference>
<evidence type="ECO:0000259" key="5">
    <source>
        <dbReference type="Pfam" id="PF14508"/>
    </source>
</evidence>
<protein>
    <submittedName>
        <fullName evidence="7">Glycoside hydrolase family 97 protein</fullName>
    </submittedName>
</protein>
<evidence type="ECO:0000259" key="4">
    <source>
        <dbReference type="Pfam" id="PF10566"/>
    </source>
</evidence>
<keyword evidence="8" id="KW-1185">Reference proteome</keyword>
<dbReference type="PANTHER" id="PTHR35803">
    <property type="entry name" value="GLUCAN 1,4-ALPHA-GLUCOSIDASE SUSB-RELATED"/>
    <property type="match status" value="1"/>
</dbReference>
<dbReference type="Proteomes" id="UP001495147">
    <property type="component" value="Unassembled WGS sequence"/>
</dbReference>
<comment type="caution">
    <text evidence="7">The sequence shown here is derived from an EMBL/GenBank/DDBJ whole genome shotgun (WGS) entry which is preliminary data.</text>
</comment>
<dbReference type="Pfam" id="PF10566">
    <property type="entry name" value="Glyco_hydro_97"/>
    <property type="match status" value="1"/>
</dbReference>
<name>A0ABV0FZW6_9BURK</name>
<feature type="signal peptide" evidence="3">
    <location>
        <begin position="1"/>
        <end position="22"/>
    </location>
</feature>
<sequence>MTIRHMLGVALAAGLVVTQAQGADAVLRSPNGRVELRVAQDGASFQLRRGGEAVLAPSPLGLDLAGEAPLGPLVLERRQDEQQDRRIPLVATKASSARDHYKGATLTYREAEGARRTVLLDVRAYDDGVALRYRIEGTAPVQLAGERTGFVPAGDPSCLVSEAKLSHEVPFERQRFSALSTDKPYDVPLVCATPSGRTHYAITQAHLDGYTSASLWRDGPVLRVKLVAPPKRPQPAYVSAGGLRTAWRVVMLADRAGDLIESHLVGNLNPAPKAGEYGDFKWVKPGKAAWDWWSGPLAGMKPDMAAYRRFVDFAAEAGLPYYLIDAGWAWGGGNADVWIAKPETDITRPAAGIDIAELVRYAEAKGVSVLLWVHWQHLDERMDAVLDTYVRWGVKGIKVDFMEREDQEMVAFYQRAGEATARRGLLLDLHGAYVPAGLQRSFPNFITQEGVLGAEWNKMTKAITPQHNLMLPFTRMLAGPIDYTPGGFRHASPAAFEVRAEMPLTQTTRGQALAMYVVYDSPLQMVSDDPVAYRDGTREAAGFDFIRRVPTAWDETRFISGEPGEHIVLARRSGRSWYLGAMTANSARAERVPLRFLGAGKWRATVWQDGSTAGDVQRSERTVTRADVLGLTLAATGGAVVVLEPLH</sequence>
<keyword evidence="1 7" id="KW-0378">Hydrolase</keyword>
<feature type="chain" id="PRO_5046907270" evidence="3">
    <location>
        <begin position="23"/>
        <end position="647"/>
    </location>
</feature>
<evidence type="ECO:0000256" key="3">
    <source>
        <dbReference type="SAM" id="SignalP"/>
    </source>
</evidence>
<organism evidence="7 8">
    <name type="scientific">Roseateles paludis</name>
    <dbReference type="NCBI Taxonomy" id="3145238"/>
    <lineage>
        <taxon>Bacteria</taxon>
        <taxon>Pseudomonadati</taxon>
        <taxon>Pseudomonadota</taxon>
        <taxon>Betaproteobacteria</taxon>
        <taxon>Burkholderiales</taxon>
        <taxon>Sphaerotilaceae</taxon>
        <taxon>Roseateles</taxon>
    </lineage>
</organism>
<dbReference type="InterPro" id="IPR029483">
    <property type="entry name" value="GH97_C"/>
</dbReference>
<feature type="domain" description="Glycosyl-hydrolase 97 catalytic" evidence="4">
    <location>
        <begin position="293"/>
        <end position="451"/>
    </location>
</feature>
<evidence type="ECO:0000259" key="6">
    <source>
        <dbReference type="Pfam" id="PF14509"/>
    </source>
</evidence>
<dbReference type="Gene3D" id="2.70.98.10">
    <property type="match status" value="1"/>
</dbReference>
<dbReference type="InterPro" id="IPR019563">
    <property type="entry name" value="GH97_catalytic"/>
</dbReference>
<dbReference type="InterPro" id="IPR052720">
    <property type="entry name" value="Glycosyl_hydrolase_97"/>
</dbReference>
<evidence type="ECO:0000256" key="1">
    <source>
        <dbReference type="ARBA" id="ARBA00022801"/>
    </source>
</evidence>
<dbReference type="InterPro" id="IPR013785">
    <property type="entry name" value="Aldolase_TIM"/>
</dbReference>
<gene>
    <name evidence="7" type="ORF">ABDJ85_05780</name>
</gene>
<keyword evidence="2" id="KW-0326">Glycosidase</keyword>
<dbReference type="Pfam" id="PF14508">
    <property type="entry name" value="GH97_N"/>
    <property type="match status" value="1"/>
</dbReference>
<dbReference type="InterPro" id="IPR029486">
    <property type="entry name" value="GH97_N"/>
</dbReference>
<proteinExistence type="predicted"/>
<evidence type="ECO:0000313" key="7">
    <source>
        <dbReference type="EMBL" id="MEO3690973.1"/>
    </source>
</evidence>
<accession>A0ABV0FZW6</accession>
<dbReference type="Gene3D" id="2.60.40.1180">
    <property type="entry name" value="Golgi alpha-mannosidase II"/>
    <property type="match status" value="1"/>
</dbReference>
<dbReference type="Gene3D" id="3.20.20.70">
    <property type="entry name" value="Aldolase class I"/>
    <property type="match status" value="1"/>
</dbReference>
<dbReference type="InterPro" id="IPR017853">
    <property type="entry name" value="GH"/>
</dbReference>
<feature type="domain" description="Glycosyl-hydrolase 97 N-terminal" evidence="5">
    <location>
        <begin position="27"/>
        <end position="269"/>
    </location>
</feature>
<dbReference type="PANTHER" id="PTHR35803:SF2">
    <property type="entry name" value="RETAINING ALPHA-GALACTOSIDASE"/>
    <property type="match status" value="1"/>
</dbReference>